<dbReference type="Pfam" id="PF01636">
    <property type="entry name" value="APH"/>
    <property type="match status" value="1"/>
</dbReference>
<organism evidence="2 3">
    <name type="scientific">Salisediminibacterium beveridgei</name>
    <dbReference type="NCBI Taxonomy" id="632773"/>
    <lineage>
        <taxon>Bacteria</taxon>
        <taxon>Bacillati</taxon>
        <taxon>Bacillota</taxon>
        <taxon>Bacilli</taxon>
        <taxon>Bacillales</taxon>
        <taxon>Bacillaceae</taxon>
        <taxon>Salisediminibacterium</taxon>
    </lineage>
</organism>
<dbReference type="InterPro" id="IPR011009">
    <property type="entry name" value="Kinase-like_dom_sf"/>
</dbReference>
<evidence type="ECO:0000313" key="3">
    <source>
        <dbReference type="Proteomes" id="UP000094463"/>
    </source>
</evidence>
<dbReference type="Gene3D" id="3.90.1200.10">
    <property type="match status" value="1"/>
</dbReference>
<dbReference type="PATRIC" id="fig|632773.3.peg.797"/>
<dbReference type="EMBL" id="CP012502">
    <property type="protein sequence ID" value="AOM82128.1"/>
    <property type="molecule type" value="Genomic_DNA"/>
</dbReference>
<dbReference type="InterPro" id="IPR002575">
    <property type="entry name" value="Aminoglycoside_PTrfase"/>
</dbReference>
<dbReference type="GO" id="GO:0016740">
    <property type="term" value="F:transferase activity"/>
    <property type="evidence" value="ECO:0007669"/>
    <property type="project" value="UniProtKB-KW"/>
</dbReference>
<dbReference type="Proteomes" id="UP000094463">
    <property type="component" value="Chromosome"/>
</dbReference>
<evidence type="ECO:0000313" key="2">
    <source>
        <dbReference type="EMBL" id="AOM82128.1"/>
    </source>
</evidence>
<keyword evidence="2" id="KW-0808">Transferase</keyword>
<reference evidence="2 3" key="1">
    <citation type="submission" date="2015-08" db="EMBL/GenBank/DDBJ databases">
        <title>The complete genome sequence of Bacillus beveridgei MLTeJB.</title>
        <authorList>
            <person name="Hanson T.E."/>
            <person name="Mesa C."/>
            <person name="Basesman S.M."/>
            <person name="Oremland R.S."/>
        </authorList>
    </citation>
    <scope>NUCLEOTIDE SEQUENCE [LARGE SCALE GENOMIC DNA]</scope>
    <source>
        <strain evidence="2 3">MLTeJB</strain>
    </source>
</reference>
<dbReference type="PANTHER" id="PTHR40086">
    <property type="entry name" value="PHOSPHOTRANSFERASE YTMP-RELATED"/>
    <property type="match status" value="1"/>
</dbReference>
<dbReference type="STRING" id="632773.BBEV_0757"/>
<dbReference type="PANTHER" id="PTHR40086:SF1">
    <property type="entry name" value="CELL CYCLE REGULATOR CCRZ"/>
    <property type="match status" value="1"/>
</dbReference>
<dbReference type="KEGG" id="bbev:BBEV_0757"/>
<feature type="domain" description="Aminoglycoside phosphotransferase" evidence="1">
    <location>
        <begin position="53"/>
        <end position="227"/>
    </location>
</feature>
<proteinExistence type="predicted"/>
<sequence length="278" mass="32838">MLHEESDLQRVKHLEQFLGEDWQLRPAGGATGEAYIAEKGQQKIFIKRNSSPFLAVLSAEGIVPKLLWTKRLENGDVITAQEWIEGRKLNQEELNAPRVARLLRKIHRSTELMAMFKRMGNQPLLPEHVIHHAKESITSMTNEIKKATEGLHWLVDHVPVHNVSDFVVCHADVHHKNWIHYTEMGEDELYLIDWDGAQLADPVMDIAPLLFIYVPRPEWDWWLKEYGCRHTEEMDHKIRWYMVALCLENIAWYDRREMPAERGQWLYRLDKIIHNEWV</sequence>
<keyword evidence="3" id="KW-1185">Reference proteome</keyword>
<name>A0A1D7QT20_9BACI</name>
<gene>
    <name evidence="2" type="ORF">BBEV_0757</name>
</gene>
<accession>A0A1D7QT20</accession>
<dbReference type="InterPro" id="IPR052077">
    <property type="entry name" value="CcrZ_PhaseVar_Mediator"/>
</dbReference>
<evidence type="ECO:0000259" key="1">
    <source>
        <dbReference type="Pfam" id="PF01636"/>
    </source>
</evidence>
<protein>
    <submittedName>
        <fullName evidence="2">Aminoglycoside phosphotransferase family protein</fullName>
    </submittedName>
</protein>
<dbReference type="AlphaFoldDB" id="A0A1D7QT20"/>
<dbReference type="SUPFAM" id="SSF56112">
    <property type="entry name" value="Protein kinase-like (PK-like)"/>
    <property type="match status" value="1"/>
</dbReference>